<comment type="caution">
    <text evidence="2">The sequence shown here is derived from an EMBL/GenBank/DDBJ whole genome shotgun (WGS) entry which is preliminary data.</text>
</comment>
<dbReference type="EMBL" id="NMVQ01000001">
    <property type="protein sequence ID" value="OYO25196.1"/>
    <property type="molecule type" value="Genomic_DNA"/>
</dbReference>
<dbReference type="OrthoDB" id="4248066at2"/>
<protein>
    <submittedName>
        <fullName evidence="2">NAD-dependent dehydratase</fullName>
    </submittedName>
</protein>
<evidence type="ECO:0000313" key="2">
    <source>
        <dbReference type="EMBL" id="OYO25196.1"/>
    </source>
</evidence>
<proteinExistence type="predicted"/>
<dbReference type="InterPro" id="IPR036291">
    <property type="entry name" value="NAD(P)-bd_dom_sf"/>
</dbReference>
<dbReference type="AlphaFoldDB" id="A0A255HCV4"/>
<dbReference type="Gene3D" id="3.40.50.720">
    <property type="entry name" value="NAD(P)-binding Rossmann-like Domain"/>
    <property type="match status" value="1"/>
</dbReference>
<dbReference type="SUPFAM" id="SSF51735">
    <property type="entry name" value="NAD(P)-binding Rossmann-fold domains"/>
    <property type="match status" value="1"/>
</dbReference>
<keyword evidence="3" id="KW-1185">Reference proteome</keyword>
<dbReference type="InterPro" id="IPR016040">
    <property type="entry name" value="NAD(P)-bd_dom"/>
</dbReference>
<gene>
    <name evidence="2" type="ORF">CGZ93_01710</name>
</gene>
<dbReference type="Proteomes" id="UP000216311">
    <property type="component" value="Unassembled WGS sequence"/>
</dbReference>
<organism evidence="2 3">
    <name type="scientific">Enemella dayhoffiae</name>
    <dbReference type="NCBI Taxonomy" id="2016507"/>
    <lineage>
        <taxon>Bacteria</taxon>
        <taxon>Bacillati</taxon>
        <taxon>Actinomycetota</taxon>
        <taxon>Actinomycetes</taxon>
        <taxon>Propionibacteriales</taxon>
        <taxon>Propionibacteriaceae</taxon>
        <taxon>Enemella</taxon>
    </lineage>
</organism>
<dbReference type="RefSeq" id="WP_094362404.1">
    <property type="nucleotide sequence ID" value="NZ_NMVQ01000001.1"/>
</dbReference>
<name>A0A255HCV4_9ACTN</name>
<feature type="domain" description="NAD(P)-binding" evidence="1">
    <location>
        <begin position="8"/>
        <end position="190"/>
    </location>
</feature>
<dbReference type="PANTHER" id="PTHR15020:SF50">
    <property type="entry name" value="UPF0659 PROTEIN YMR090W"/>
    <property type="match status" value="1"/>
</dbReference>
<evidence type="ECO:0000259" key="1">
    <source>
        <dbReference type="Pfam" id="PF13460"/>
    </source>
</evidence>
<dbReference type="PANTHER" id="PTHR15020">
    <property type="entry name" value="FLAVIN REDUCTASE-RELATED"/>
    <property type="match status" value="1"/>
</dbReference>
<evidence type="ECO:0000313" key="3">
    <source>
        <dbReference type="Proteomes" id="UP000216311"/>
    </source>
</evidence>
<reference evidence="2 3" key="1">
    <citation type="submission" date="2017-07" db="EMBL/GenBank/DDBJ databases">
        <title>Draft whole genome sequences of clinical Proprionibacteriaceae strains.</title>
        <authorList>
            <person name="Bernier A.-M."/>
            <person name="Bernard K."/>
            <person name="Domingo M.-C."/>
        </authorList>
    </citation>
    <scope>NUCLEOTIDE SEQUENCE [LARGE SCALE GENOMIC DNA]</scope>
    <source>
        <strain evidence="2 3">NML 130396</strain>
    </source>
</reference>
<accession>A0A255HCV4</accession>
<sequence>MARIALIGGHGKIALLAAPLLSADGHQVDSIIRNPDHLDDVADARANPVLADVESLDTDQLRELLRDHDVVIWSAGAGGGNPARTRAVDQEAAIRTMDAAGRAGVPRFVMVSYFGASTDHGVPEDNPFFAYAEAKAAADAHLRGTDLQWTILMPSSLTLEAGTGRIDATATQSGSVSRADVAEVIRAVVAADPAVVAGREISFNTGDTPISEVVAAA</sequence>
<dbReference type="Pfam" id="PF13460">
    <property type="entry name" value="NAD_binding_10"/>
    <property type="match status" value="1"/>
</dbReference>